<accession>A0ABX1R2Y7</accession>
<sequence>MFEKRFLLALVGLMGASTSAIANVEPDFSYVEAGYTKINLDDTDFSPAGFTVGTSVIFTDTLYGIARFTTTSDDIAGTDIDFTQATIGLGMRFMLSNLTAAYAEIGYENADMEIEEFSESFHDDGYSAAVGLRSNLTESFELDGKVAYIKIGDENDTEFKVTANYYFLPDVAFNASYSMMDDVDSFTIGARYSF</sequence>
<protein>
    <submittedName>
        <fullName evidence="4">Porin family protein</fullName>
    </submittedName>
</protein>
<evidence type="ECO:0000259" key="3">
    <source>
        <dbReference type="Pfam" id="PF13505"/>
    </source>
</evidence>
<evidence type="ECO:0000256" key="2">
    <source>
        <dbReference type="SAM" id="SignalP"/>
    </source>
</evidence>
<organism evidence="4 5">
    <name type="scientific">Alteromonas ponticola</name>
    <dbReference type="NCBI Taxonomy" id="2720613"/>
    <lineage>
        <taxon>Bacteria</taxon>
        <taxon>Pseudomonadati</taxon>
        <taxon>Pseudomonadota</taxon>
        <taxon>Gammaproteobacteria</taxon>
        <taxon>Alteromonadales</taxon>
        <taxon>Alteromonadaceae</taxon>
        <taxon>Alteromonas/Salinimonas group</taxon>
        <taxon>Alteromonas</taxon>
    </lineage>
</organism>
<keyword evidence="5" id="KW-1185">Reference proteome</keyword>
<evidence type="ECO:0000313" key="5">
    <source>
        <dbReference type="Proteomes" id="UP000709336"/>
    </source>
</evidence>
<evidence type="ECO:0000256" key="1">
    <source>
        <dbReference type="ARBA" id="ARBA00022729"/>
    </source>
</evidence>
<dbReference type="InterPro" id="IPR011250">
    <property type="entry name" value="OMP/PagP_B-barrel"/>
</dbReference>
<comment type="caution">
    <text evidence="4">The sequence shown here is derived from an EMBL/GenBank/DDBJ whole genome shotgun (WGS) entry which is preliminary data.</text>
</comment>
<dbReference type="Pfam" id="PF13505">
    <property type="entry name" value="OMP_b-brl"/>
    <property type="match status" value="1"/>
</dbReference>
<feature type="signal peptide" evidence="2">
    <location>
        <begin position="1"/>
        <end position="22"/>
    </location>
</feature>
<keyword evidence="1 2" id="KW-0732">Signal</keyword>
<gene>
    <name evidence="4" type="ORF">HCJ96_10465</name>
</gene>
<dbReference type="InterPro" id="IPR027385">
    <property type="entry name" value="Beta-barrel_OMP"/>
</dbReference>
<name>A0ABX1R2Y7_9ALTE</name>
<feature type="chain" id="PRO_5045461140" evidence="2">
    <location>
        <begin position="23"/>
        <end position="194"/>
    </location>
</feature>
<evidence type="ECO:0000313" key="4">
    <source>
        <dbReference type="EMBL" id="NMH60444.1"/>
    </source>
</evidence>
<dbReference type="SUPFAM" id="SSF56925">
    <property type="entry name" value="OMPA-like"/>
    <property type="match status" value="1"/>
</dbReference>
<reference evidence="4 5" key="1">
    <citation type="submission" date="2020-03" db="EMBL/GenBank/DDBJ databases">
        <title>Alteromonas ponticola sp. nov., isolated from seawater.</title>
        <authorList>
            <person name="Yoon J.-H."/>
            <person name="Kim Y.-O."/>
        </authorList>
    </citation>
    <scope>NUCLEOTIDE SEQUENCE [LARGE SCALE GENOMIC DNA]</scope>
    <source>
        <strain evidence="4 5">MYP5</strain>
    </source>
</reference>
<feature type="domain" description="Outer membrane protein beta-barrel" evidence="3">
    <location>
        <begin position="9"/>
        <end position="167"/>
    </location>
</feature>
<dbReference type="RefSeq" id="WP_169211001.1">
    <property type="nucleotide sequence ID" value="NZ_JAATNW010000005.1"/>
</dbReference>
<proteinExistence type="predicted"/>
<dbReference type="Proteomes" id="UP000709336">
    <property type="component" value="Unassembled WGS sequence"/>
</dbReference>
<dbReference type="EMBL" id="JAATNW010000005">
    <property type="protein sequence ID" value="NMH60444.1"/>
    <property type="molecule type" value="Genomic_DNA"/>
</dbReference>